<dbReference type="InterPro" id="IPR007203">
    <property type="entry name" value="ORMDL"/>
</dbReference>
<feature type="transmembrane region" description="Helical" evidence="5">
    <location>
        <begin position="39"/>
        <end position="58"/>
    </location>
</feature>
<keyword evidence="4 5" id="KW-0472">Membrane</keyword>
<gene>
    <name evidence="6" type="ORF">MHBO_002340</name>
</gene>
<comment type="caution">
    <text evidence="6">The sequence shown here is derived from an EMBL/GenBank/DDBJ whole genome shotgun (WGS) entry which is preliminary data.</text>
</comment>
<evidence type="ECO:0000313" key="6">
    <source>
        <dbReference type="EMBL" id="MES1920697.1"/>
    </source>
</evidence>
<keyword evidence="3 5" id="KW-1133">Transmembrane helix</keyword>
<comment type="subcellular location">
    <subcellularLocation>
        <location evidence="1">Membrane</location>
        <topology evidence="1">Multi-pass membrane protein</topology>
    </subcellularLocation>
</comment>
<evidence type="ECO:0000313" key="7">
    <source>
        <dbReference type="Proteomes" id="UP001439008"/>
    </source>
</evidence>
<evidence type="ECO:0000256" key="1">
    <source>
        <dbReference type="ARBA" id="ARBA00004141"/>
    </source>
</evidence>
<reference evidence="6 7" key="1">
    <citation type="journal article" date="2024" name="BMC Biol.">
        <title>Comparative genomics of Ascetosporea gives new insight into the evolutionary basis for animal parasitism in Rhizaria.</title>
        <authorList>
            <person name="Hiltunen Thoren M."/>
            <person name="Onut-Brannstrom I."/>
            <person name="Alfjorden A."/>
            <person name="Peckova H."/>
            <person name="Swords F."/>
            <person name="Hooper C."/>
            <person name="Holzer A.S."/>
            <person name="Bass D."/>
            <person name="Burki F."/>
        </authorList>
    </citation>
    <scope>NUCLEOTIDE SEQUENCE [LARGE SCALE GENOMIC DNA]</scope>
    <source>
        <strain evidence="6">20-A016</strain>
    </source>
</reference>
<dbReference type="Proteomes" id="UP001439008">
    <property type="component" value="Unassembled WGS sequence"/>
</dbReference>
<accession>A0ABV2AM42</accession>
<keyword evidence="2 5" id="KW-0812">Transmembrane</keyword>
<protein>
    <submittedName>
        <fullName evidence="6">Uncharacterized protein</fullName>
    </submittedName>
</protein>
<evidence type="ECO:0000256" key="4">
    <source>
        <dbReference type="ARBA" id="ARBA00023136"/>
    </source>
</evidence>
<evidence type="ECO:0000256" key="5">
    <source>
        <dbReference type="SAM" id="Phobius"/>
    </source>
</evidence>
<evidence type="ECO:0000256" key="2">
    <source>
        <dbReference type="ARBA" id="ARBA00022692"/>
    </source>
</evidence>
<feature type="transmembrane region" description="Helical" evidence="5">
    <location>
        <begin position="92"/>
        <end position="107"/>
    </location>
</feature>
<dbReference type="PANTHER" id="PTHR12665">
    <property type="entry name" value="ORMDL PROTEINS"/>
    <property type="match status" value="1"/>
</dbReference>
<dbReference type="Pfam" id="PF04061">
    <property type="entry name" value="ORMDL"/>
    <property type="match status" value="1"/>
</dbReference>
<dbReference type="EMBL" id="JBDODL010000810">
    <property type="protein sequence ID" value="MES1920697.1"/>
    <property type="molecule type" value="Genomic_DNA"/>
</dbReference>
<organism evidence="6 7">
    <name type="scientific">Bonamia ostreae</name>
    <dbReference type="NCBI Taxonomy" id="126728"/>
    <lineage>
        <taxon>Eukaryota</taxon>
        <taxon>Sar</taxon>
        <taxon>Rhizaria</taxon>
        <taxon>Endomyxa</taxon>
        <taxon>Ascetosporea</taxon>
        <taxon>Haplosporida</taxon>
        <taxon>Bonamia</taxon>
    </lineage>
</organism>
<proteinExistence type="predicted"/>
<feature type="transmembrane region" description="Helical" evidence="5">
    <location>
        <begin position="113"/>
        <end position="134"/>
    </location>
</feature>
<name>A0ABV2AM42_9EUKA</name>
<evidence type="ECO:0000256" key="3">
    <source>
        <dbReference type="ARBA" id="ARBA00022989"/>
    </source>
</evidence>
<keyword evidence="7" id="KW-1185">Reference proteome</keyword>
<feature type="transmembrane region" description="Helical" evidence="5">
    <location>
        <begin position="12"/>
        <end position="33"/>
    </location>
</feature>
<sequence>MILNKNVEFIGTKSFFCFYILLIAITRILLWYMPSSEKYGWTLVGVLHSIITFFMLHWSKGTPSLEDQGKFEDLTFWEQIDYGVQYTKTRKLLTLVPILIFLLATYETDWNKIYLFVNFSILAVLLVAKLPLMYHVRLFGINK</sequence>